<feature type="compositionally biased region" description="Basic and acidic residues" evidence="1">
    <location>
        <begin position="104"/>
        <end position="118"/>
    </location>
</feature>
<feature type="region of interest" description="Disordered" evidence="1">
    <location>
        <begin position="94"/>
        <end position="135"/>
    </location>
</feature>
<keyword evidence="3" id="KW-1185">Reference proteome</keyword>
<organism evidence="2 3">
    <name type="scientific">Aspergillus cavernicola</name>
    <dbReference type="NCBI Taxonomy" id="176166"/>
    <lineage>
        <taxon>Eukaryota</taxon>
        <taxon>Fungi</taxon>
        <taxon>Dikarya</taxon>
        <taxon>Ascomycota</taxon>
        <taxon>Pezizomycotina</taxon>
        <taxon>Eurotiomycetes</taxon>
        <taxon>Eurotiomycetidae</taxon>
        <taxon>Eurotiales</taxon>
        <taxon>Aspergillaceae</taxon>
        <taxon>Aspergillus</taxon>
        <taxon>Aspergillus subgen. Nidulantes</taxon>
    </lineage>
</organism>
<gene>
    <name evidence="2" type="ORF">BDW59DRAFT_70018</name>
</gene>
<protein>
    <submittedName>
        <fullName evidence="2">Uncharacterized protein</fullName>
    </submittedName>
</protein>
<name>A0ABR4IDD3_9EURO</name>
<sequence>MPPLGRILLPITLNRRCTSAAVGLGNGIEDGGDVGAATPPGCFVCRSYAYALVDIVSVFGGAVKEEDVRQVLQVAFMHILDGLFGCWTGGGGGSGDGGGGGGVRQREVPDSRMIDGKSRNKKVGQSPFRCPKSRPLPGTCLERTAVTISQNHAYTPEYSGLY</sequence>
<evidence type="ECO:0000313" key="2">
    <source>
        <dbReference type="EMBL" id="KAL2825757.1"/>
    </source>
</evidence>
<evidence type="ECO:0000313" key="3">
    <source>
        <dbReference type="Proteomes" id="UP001610335"/>
    </source>
</evidence>
<feature type="compositionally biased region" description="Gly residues" evidence="1">
    <location>
        <begin position="94"/>
        <end position="103"/>
    </location>
</feature>
<evidence type="ECO:0000256" key="1">
    <source>
        <dbReference type="SAM" id="MobiDB-lite"/>
    </source>
</evidence>
<proteinExistence type="predicted"/>
<reference evidence="2 3" key="1">
    <citation type="submission" date="2024-07" db="EMBL/GenBank/DDBJ databases">
        <title>Section-level genome sequencing and comparative genomics of Aspergillus sections Usti and Cavernicolus.</title>
        <authorList>
            <consortium name="Lawrence Berkeley National Laboratory"/>
            <person name="Nybo J.L."/>
            <person name="Vesth T.C."/>
            <person name="Theobald S."/>
            <person name="Frisvad J.C."/>
            <person name="Larsen T.O."/>
            <person name="Kjaerboelling I."/>
            <person name="Rothschild-Mancinelli K."/>
            <person name="Lyhne E.K."/>
            <person name="Kogle M.E."/>
            <person name="Barry K."/>
            <person name="Clum A."/>
            <person name="Na H."/>
            <person name="Ledsgaard L."/>
            <person name="Lin J."/>
            <person name="Lipzen A."/>
            <person name="Kuo A."/>
            <person name="Riley R."/>
            <person name="Mondo S."/>
            <person name="LaButti K."/>
            <person name="Haridas S."/>
            <person name="Pangalinan J."/>
            <person name="Salamov A.A."/>
            <person name="Simmons B.A."/>
            <person name="Magnuson J.K."/>
            <person name="Chen J."/>
            <person name="Drula E."/>
            <person name="Henrissat B."/>
            <person name="Wiebenga A."/>
            <person name="Lubbers R.J."/>
            <person name="Gomes A.C."/>
            <person name="Makela M.R."/>
            <person name="Stajich J."/>
            <person name="Grigoriev I.V."/>
            <person name="Mortensen U.H."/>
            <person name="De vries R.P."/>
            <person name="Baker S.E."/>
            <person name="Andersen M.R."/>
        </authorList>
    </citation>
    <scope>NUCLEOTIDE SEQUENCE [LARGE SCALE GENOMIC DNA]</scope>
    <source>
        <strain evidence="2 3">CBS 600.67</strain>
    </source>
</reference>
<accession>A0ABR4IDD3</accession>
<dbReference type="EMBL" id="JBFXLS010000034">
    <property type="protein sequence ID" value="KAL2825757.1"/>
    <property type="molecule type" value="Genomic_DNA"/>
</dbReference>
<dbReference type="Proteomes" id="UP001610335">
    <property type="component" value="Unassembled WGS sequence"/>
</dbReference>
<comment type="caution">
    <text evidence="2">The sequence shown here is derived from an EMBL/GenBank/DDBJ whole genome shotgun (WGS) entry which is preliminary data.</text>
</comment>